<evidence type="ECO:0008006" key="4">
    <source>
        <dbReference type="Google" id="ProtNLM"/>
    </source>
</evidence>
<feature type="region of interest" description="Disordered" evidence="1">
    <location>
        <begin position="185"/>
        <end position="222"/>
    </location>
</feature>
<dbReference type="InParanoid" id="A0A7N2KY73"/>
<feature type="compositionally biased region" description="Basic and acidic residues" evidence="1">
    <location>
        <begin position="67"/>
        <end position="77"/>
    </location>
</feature>
<dbReference type="EnsemblPlants" id="QL02p059563:mrna">
    <property type="protein sequence ID" value="QL02p059563:mrna"/>
    <property type="gene ID" value="QL02p059563"/>
</dbReference>
<evidence type="ECO:0000313" key="2">
    <source>
        <dbReference type="EnsemblPlants" id="QL02p059563:mrna"/>
    </source>
</evidence>
<organism evidence="2 3">
    <name type="scientific">Quercus lobata</name>
    <name type="common">Valley oak</name>
    <dbReference type="NCBI Taxonomy" id="97700"/>
    <lineage>
        <taxon>Eukaryota</taxon>
        <taxon>Viridiplantae</taxon>
        <taxon>Streptophyta</taxon>
        <taxon>Embryophyta</taxon>
        <taxon>Tracheophyta</taxon>
        <taxon>Spermatophyta</taxon>
        <taxon>Magnoliopsida</taxon>
        <taxon>eudicotyledons</taxon>
        <taxon>Gunneridae</taxon>
        <taxon>Pentapetalae</taxon>
        <taxon>rosids</taxon>
        <taxon>fabids</taxon>
        <taxon>Fagales</taxon>
        <taxon>Fagaceae</taxon>
        <taxon>Quercus</taxon>
    </lineage>
</organism>
<dbReference type="Gramene" id="QL02p059563:mrna">
    <property type="protein sequence ID" value="QL02p059563:mrna"/>
    <property type="gene ID" value="QL02p059563"/>
</dbReference>
<feature type="region of interest" description="Disordered" evidence="1">
    <location>
        <begin position="67"/>
        <end position="88"/>
    </location>
</feature>
<feature type="region of interest" description="Disordered" evidence="1">
    <location>
        <begin position="241"/>
        <end position="274"/>
    </location>
</feature>
<dbReference type="Proteomes" id="UP000594261">
    <property type="component" value="Chromosome 2"/>
</dbReference>
<proteinExistence type="predicted"/>
<feature type="compositionally biased region" description="Basic and acidic residues" evidence="1">
    <location>
        <begin position="244"/>
        <end position="256"/>
    </location>
</feature>
<feature type="compositionally biased region" description="Polar residues" evidence="1">
    <location>
        <begin position="189"/>
        <end position="209"/>
    </location>
</feature>
<keyword evidence="3" id="KW-1185">Reference proteome</keyword>
<dbReference type="AlphaFoldDB" id="A0A7N2KY73"/>
<evidence type="ECO:0000313" key="3">
    <source>
        <dbReference type="Proteomes" id="UP000594261"/>
    </source>
</evidence>
<reference evidence="2" key="2">
    <citation type="submission" date="2021-01" db="UniProtKB">
        <authorList>
            <consortium name="EnsemblPlants"/>
        </authorList>
    </citation>
    <scope>IDENTIFICATION</scope>
</reference>
<sequence length="293" mass="32758">MQKYEKETPVADVKFDRASFWVQLHGIPPCYMTMEAALKISEVIGVVSCPKSSRRWMVETSFALRTGTDESRGKENNGGRNWEVGHEASQSSTPHLVCNACSTVIQVTEVQRESMKGDNCGINSTFKSGVKTHPVTDIHQEEFEFHSSTINAPITSQTVGHTNCQEFTAKLKEIDTELAKFDNGKEAELNSNNDKSHATKSGSLQTNSIEARESARVPHSSTTLRVLPTWTRKTRATTGNQHLGFEHHSGRKRDFIENESSSEFPTKRHQGIQHAKGDYLEVVEAVEQPRQTQ</sequence>
<reference evidence="3" key="1">
    <citation type="journal article" date="2016" name="G3 (Bethesda)">
        <title>First Draft Assembly and Annotation of the Genome of a California Endemic Oak Quercus lobata Nee (Fagaceae).</title>
        <authorList>
            <person name="Sork V.L."/>
            <person name="Fitz-Gibbon S.T."/>
            <person name="Puiu D."/>
            <person name="Crepeau M."/>
            <person name="Gugger P.F."/>
            <person name="Sherman R."/>
            <person name="Stevens K."/>
            <person name="Langley C.H."/>
            <person name="Pellegrini M."/>
            <person name="Salzberg S.L."/>
        </authorList>
    </citation>
    <scope>NUCLEOTIDE SEQUENCE [LARGE SCALE GENOMIC DNA]</scope>
    <source>
        <strain evidence="3">cv. SW786</strain>
    </source>
</reference>
<accession>A0A7N2KY73</accession>
<name>A0A7N2KY73_QUELO</name>
<protein>
    <recommendedName>
        <fullName evidence="4">DUF4283 domain-containing protein</fullName>
    </recommendedName>
</protein>
<evidence type="ECO:0000256" key="1">
    <source>
        <dbReference type="SAM" id="MobiDB-lite"/>
    </source>
</evidence>